<accession>A0ABP7LL74</accession>
<proteinExistence type="predicted"/>
<evidence type="ECO:0000313" key="3">
    <source>
        <dbReference type="Proteomes" id="UP001500827"/>
    </source>
</evidence>
<protein>
    <submittedName>
        <fullName evidence="2">Uncharacterized protein</fullName>
    </submittedName>
</protein>
<feature type="signal peptide" evidence="1">
    <location>
        <begin position="1"/>
        <end position="30"/>
    </location>
</feature>
<dbReference type="EMBL" id="BAABBM010000001">
    <property type="protein sequence ID" value="GAA3903255.1"/>
    <property type="molecule type" value="Genomic_DNA"/>
</dbReference>
<reference evidence="3" key="1">
    <citation type="journal article" date="2019" name="Int. J. Syst. Evol. Microbiol.">
        <title>The Global Catalogue of Microorganisms (GCM) 10K type strain sequencing project: providing services to taxonomists for standard genome sequencing and annotation.</title>
        <authorList>
            <consortium name="The Broad Institute Genomics Platform"/>
            <consortium name="The Broad Institute Genome Sequencing Center for Infectious Disease"/>
            <person name="Wu L."/>
            <person name="Ma J."/>
        </authorList>
    </citation>
    <scope>NUCLEOTIDE SEQUENCE [LARGE SCALE GENOMIC DNA]</scope>
    <source>
        <strain evidence="3">JCM 17543</strain>
    </source>
</reference>
<keyword evidence="1" id="KW-0732">Signal</keyword>
<dbReference type="RefSeq" id="WP_344699783.1">
    <property type="nucleotide sequence ID" value="NZ_BAABBM010000001.1"/>
</dbReference>
<gene>
    <name evidence="2" type="ORF">GCM10022276_22410</name>
</gene>
<dbReference type="Proteomes" id="UP001500827">
    <property type="component" value="Unassembled WGS sequence"/>
</dbReference>
<name>A0ABP7LL74_9SPHN</name>
<keyword evidence="3" id="KW-1185">Reference proteome</keyword>
<comment type="caution">
    <text evidence="2">The sequence shown here is derived from an EMBL/GenBank/DDBJ whole genome shotgun (WGS) entry which is preliminary data.</text>
</comment>
<evidence type="ECO:0000313" key="2">
    <source>
        <dbReference type="EMBL" id="GAA3903255.1"/>
    </source>
</evidence>
<organism evidence="2 3">
    <name type="scientific">Sphingomonas limnosediminicola</name>
    <dbReference type="NCBI Taxonomy" id="940133"/>
    <lineage>
        <taxon>Bacteria</taxon>
        <taxon>Pseudomonadati</taxon>
        <taxon>Pseudomonadota</taxon>
        <taxon>Alphaproteobacteria</taxon>
        <taxon>Sphingomonadales</taxon>
        <taxon>Sphingomonadaceae</taxon>
        <taxon>Sphingomonas</taxon>
    </lineage>
</organism>
<evidence type="ECO:0000256" key="1">
    <source>
        <dbReference type="SAM" id="SignalP"/>
    </source>
</evidence>
<feature type="chain" id="PRO_5046851675" evidence="1">
    <location>
        <begin position="31"/>
        <end position="430"/>
    </location>
</feature>
<sequence length="430" mass="47648">MFCVARRLRIGSAIPFGCALAALWGAPVCAEGDTMLFTADTLELTGDARVVLVDGERSWLEGGYGKLRSSGAGDDFQARPEIGNLNLIWQPQFSWSLSATVVGSVQGGARSEGGLSQAYLSFRPMRGSSDLAFSARAGLMWPPVSLEHEGADWHVKDSITPSAINSWIGEEVKPVAIEGTAVATFGEHKLRATAAVLAANDTSGTLLTFRGWALHDRTTLAFRRQPLPPLDGELEEYQAPYTHPLLDVHSGFAHRPGYYAKIAWQPPIPIRLEFFRYDNRADPEDVNADLEWGWRTAFDNLSLVSDLGGRTQLKAQVIEGRTRMGYLEPTRRWVDNRFRSAFVMLVRRFGSARISLRAEAFDTGNRGSLVDSEYDETGWSGMIAAHHELGPFTGFVELLHVSSRREDIEAVGLKPCQRQTQLQAQLRMHW</sequence>